<dbReference type="EMBL" id="JARJCW010000006">
    <property type="protein sequence ID" value="KAJ7223463.1"/>
    <property type="molecule type" value="Genomic_DNA"/>
</dbReference>
<dbReference type="Proteomes" id="UP001219525">
    <property type="component" value="Unassembled WGS sequence"/>
</dbReference>
<accession>A0AAD7E2E2</accession>
<keyword evidence="3" id="KW-1185">Reference proteome</keyword>
<name>A0AAD7E2E2_9AGAR</name>
<feature type="region of interest" description="Disordered" evidence="1">
    <location>
        <begin position="305"/>
        <end position="328"/>
    </location>
</feature>
<evidence type="ECO:0000313" key="2">
    <source>
        <dbReference type="EMBL" id="KAJ7223463.1"/>
    </source>
</evidence>
<evidence type="ECO:0000256" key="1">
    <source>
        <dbReference type="SAM" id="MobiDB-lite"/>
    </source>
</evidence>
<organism evidence="2 3">
    <name type="scientific">Mycena pura</name>
    <dbReference type="NCBI Taxonomy" id="153505"/>
    <lineage>
        <taxon>Eukaryota</taxon>
        <taxon>Fungi</taxon>
        <taxon>Dikarya</taxon>
        <taxon>Basidiomycota</taxon>
        <taxon>Agaricomycotina</taxon>
        <taxon>Agaricomycetes</taxon>
        <taxon>Agaricomycetidae</taxon>
        <taxon>Agaricales</taxon>
        <taxon>Marasmiineae</taxon>
        <taxon>Mycenaceae</taxon>
        <taxon>Mycena</taxon>
    </lineage>
</organism>
<proteinExistence type="predicted"/>
<sequence>MCLDRYTFRDPVVEQAGSELRGPDRHEPVRYGAAPACPGLTFASAPAASQSLLSHISVFPQRMRKDGLAFTSAARLTRTLSQRSRWFSRAPGSSRVVCLHPPLAGGSVPIRDAHQAWKCSVDGSCTRLEYKRRATDWRDEARLTSLGHYRPDVPHAFAIASAHNRPATHRRAIAPYRRRRGSAPSARDVQTGTVAAQRAYGTPQVDAMASRRSGTPTPYIRFRASSLLSFLSVFFTAQTKRKPTSTSPLRSSAPVAATSVLTVSAQGSTSNDAFRAASSFRAVQQSRIPTGDPLVTRSASAITSSGASWQPSSLGGESQTSSAQGSSHPIHVGACNRCQRFVPIQQARVLTRRLSAVTPSLPLPAHALAGRKLADKRCGSMLRHPQNFCATDLAPHAMAPMHRNHRRQVDEWVRPCQVDSSKLRDRRGDALFDAGSEPMTAQRAGWLSGTGEQNLVVSGNN</sequence>
<feature type="compositionally biased region" description="Polar residues" evidence="1">
    <location>
        <begin position="305"/>
        <end position="327"/>
    </location>
</feature>
<dbReference type="AlphaFoldDB" id="A0AAD7E2E2"/>
<gene>
    <name evidence="2" type="ORF">GGX14DRAFT_658187</name>
</gene>
<evidence type="ECO:0000313" key="3">
    <source>
        <dbReference type="Proteomes" id="UP001219525"/>
    </source>
</evidence>
<protein>
    <submittedName>
        <fullName evidence="2">Uncharacterized protein</fullName>
    </submittedName>
</protein>
<comment type="caution">
    <text evidence="2">The sequence shown here is derived from an EMBL/GenBank/DDBJ whole genome shotgun (WGS) entry which is preliminary data.</text>
</comment>
<reference evidence="2" key="1">
    <citation type="submission" date="2023-03" db="EMBL/GenBank/DDBJ databases">
        <title>Massive genome expansion in bonnet fungi (Mycena s.s.) driven by repeated elements and novel gene families across ecological guilds.</title>
        <authorList>
            <consortium name="Lawrence Berkeley National Laboratory"/>
            <person name="Harder C.B."/>
            <person name="Miyauchi S."/>
            <person name="Viragh M."/>
            <person name="Kuo A."/>
            <person name="Thoen E."/>
            <person name="Andreopoulos B."/>
            <person name="Lu D."/>
            <person name="Skrede I."/>
            <person name="Drula E."/>
            <person name="Henrissat B."/>
            <person name="Morin E."/>
            <person name="Kohler A."/>
            <person name="Barry K."/>
            <person name="LaButti K."/>
            <person name="Morin E."/>
            <person name="Salamov A."/>
            <person name="Lipzen A."/>
            <person name="Mereny Z."/>
            <person name="Hegedus B."/>
            <person name="Baldrian P."/>
            <person name="Stursova M."/>
            <person name="Weitz H."/>
            <person name="Taylor A."/>
            <person name="Grigoriev I.V."/>
            <person name="Nagy L.G."/>
            <person name="Martin F."/>
            <person name="Kauserud H."/>
        </authorList>
    </citation>
    <scope>NUCLEOTIDE SEQUENCE</scope>
    <source>
        <strain evidence="2">9144</strain>
    </source>
</reference>